<dbReference type="PANTHER" id="PTHR34043:SF3">
    <property type="entry name" value="ALPHA_BETA-HYDROLASES SUPERFAMILY PROTEIN"/>
    <property type="match status" value="1"/>
</dbReference>
<dbReference type="InterPro" id="IPR056304">
    <property type="entry name" value="Lip-like_C"/>
</dbReference>
<evidence type="ECO:0000256" key="3">
    <source>
        <dbReference type="ARBA" id="ARBA00013279"/>
    </source>
</evidence>
<dbReference type="Pfam" id="PF24708">
    <property type="entry name" value="Lip_C"/>
    <property type="match status" value="1"/>
</dbReference>
<accession>A0A3B7MHI0</accession>
<dbReference type="SUPFAM" id="SSF53474">
    <property type="entry name" value="alpha/beta-Hydrolases"/>
    <property type="match status" value="1"/>
</dbReference>
<name>A0A3B7MHI0_9BACT</name>
<gene>
    <name evidence="9" type="ORF">D3H65_07660</name>
</gene>
<dbReference type="Gene3D" id="3.40.50.1820">
    <property type="entry name" value="alpha/beta hydrolase"/>
    <property type="match status" value="1"/>
</dbReference>
<dbReference type="GO" id="GO:0006629">
    <property type="term" value="P:lipid metabolic process"/>
    <property type="evidence" value="ECO:0007669"/>
    <property type="project" value="UniProtKB-KW"/>
</dbReference>
<proteinExistence type="predicted"/>
<dbReference type="Proteomes" id="UP000263900">
    <property type="component" value="Chromosome"/>
</dbReference>
<dbReference type="PANTHER" id="PTHR34043">
    <property type="entry name" value="ALPHA/BETA-HYDROLASES SUPERFAMILY PROTEIN"/>
    <property type="match status" value="1"/>
</dbReference>
<evidence type="ECO:0000256" key="6">
    <source>
        <dbReference type="ARBA" id="ARBA00022801"/>
    </source>
</evidence>
<keyword evidence="6" id="KW-0378">Hydrolase</keyword>
<evidence type="ECO:0000256" key="4">
    <source>
        <dbReference type="ARBA" id="ARBA00022525"/>
    </source>
</evidence>
<dbReference type="InterPro" id="IPR029058">
    <property type="entry name" value="AB_hydrolase_fold"/>
</dbReference>
<comment type="subcellular location">
    <subcellularLocation>
        <location evidence="2">Secreted</location>
    </subcellularLocation>
</comment>
<evidence type="ECO:0000256" key="2">
    <source>
        <dbReference type="ARBA" id="ARBA00004613"/>
    </source>
</evidence>
<keyword evidence="5" id="KW-0732">Signal</keyword>
<protein>
    <recommendedName>
        <fullName evidence="3">triacylglycerol lipase</fullName>
        <ecNumber evidence="3">3.1.1.3</ecNumber>
    </recommendedName>
</protein>
<evidence type="ECO:0000256" key="7">
    <source>
        <dbReference type="ARBA" id="ARBA00023098"/>
    </source>
</evidence>
<feature type="domain" description="Lipase-like C-terminal" evidence="8">
    <location>
        <begin position="62"/>
        <end position="423"/>
    </location>
</feature>
<evidence type="ECO:0000313" key="9">
    <source>
        <dbReference type="EMBL" id="AXY73864.1"/>
    </source>
</evidence>
<evidence type="ECO:0000256" key="1">
    <source>
        <dbReference type="ARBA" id="ARBA00001024"/>
    </source>
</evidence>
<keyword evidence="7" id="KW-0443">Lipid metabolism</keyword>
<dbReference type="KEGG" id="pseg:D3H65_07660"/>
<dbReference type="OrthoDB" id="2004167at2"/>
<dbReference type="GO" id="GO:0005576">
    <property type="term" value="C:extracellular region"/>
    <property type="evidence" value="ECO:0007669"/>
    <property type="project" value="UniProtKB-SubCell"/>
</dbReference>
<dbReference type="AlphaFoldDB" id="A0A3B7MHI0"/>
<comment type="catalytic activity">
    <reaction evidence="1">
        <text>a triacylglycerol + H2O = a diacylglycerol + a fatty acid + H(+)</text>
        <dbReference type="Rhea" id="RHEA:12044"/>
        <dbReference type="ChEBI" id="CHEBI:15377"/>
        <dbReference type="ChEBI" id="CHEBI:15378"/>
        <dbReference type="ChEBI" id="CHEBI:17855"/>
        <dbReference type="ChEBI" id="CHEBI:18035"/>
        <dbReference type="ChEBI" id="CHEBI:28868"/>
        <dbReference type="EC" id="3.1.1.3"/>
    </reaction>
</comment>
<dbReference type="GO" id="GO:0004806">
    <property type="term" value="F:triacylglycerol lipase activity"/>
    <property type="evidence" value="ECO:0007669"/>
    <property type="project" value="UniProtKB-EC"/>
</dbReference>
<evidence type="ECO:0000256" key="5">
    <source>
        <dbReference type="ARBA" id="ARBA00022729"/>
    </source>
</evidence>
<dbReference type="EMBL" id="CP032157">
    <property type="protein sequence ID" value="AXY73864.1"/>
    <property type="molecule type" value="Genomic_DNA"/>
</dbReference>
<sequence>MLLLHSCKKVAHDEAAGNNAPANGREAVQEEPITPLGRAIPLPAGSSQVQLNTQSGVVATHIPIIMVHGLGGFGPGEFGSFNYWGGVDNIPLYLTNNGYPAYATSVGPFSSNFDRAVDLYYYIKGGYVDYGKFHSTQYGHHQTKSRYYPGVYPEWDANHPVHLLGHSMGGITVRKLLTLLEQGDKTELQDPAHAELFSGGKTGWVKSVTTISTPHNGATLTYKLLPDYAPFVKGLVIAAAGLAGASLEADALYDFDLEQWDLEREPGESFAAYAARVGNSRIWTTDDYSGHDVTPEAARDWNQAEPDSKNVYYFSVTTKNTTKGLLTGWEYPRLTTFPALIPVAFPVPIIMGLGNYTQNTPGKVVIDEKWWANDGAANVYGMSGPNTSIIKPYAPDALEKGVWNHIGVYNGYDHFAIIGMGMIPYNVRPFYMNLANLLAAVE</sequence>
<organism evidence="9 10">
    <name type="scientific">Paraflavitalea soli</name>
    <dbReference type="NCBI Taxonomy" id="2315862"/>
    <lineage>
        <taxon>Bacteria</taxon>
        <taxon>Pseudomonadati</taxon>
        <taxon>Bacteroidota</taxon>
        <taxon>Chitinophagia</taxon>
        <taxon>Chitinophagales</taxon>
        <taxon>Chitinophagaceae</taxon>
        <taxon>Paraflavitalea</taxon>
    </lineage>
</organism>
<evidence type="ECO:0000259" key="8">
    <source>
        <dbReference type="Pfam" id="PF24708"/>
    </source>
</evidence>
<dbReference type="EC" id="3.1.1.3" evidence="3"/>
<reference evidence="9 10" key="1">
    <citation type="submission" date="2018-09" db="EMBL/GenBank/DDBJ databases">
        <title>Genome sequencing of strain 6GH32-13.</title>
        <authorList>
            <person name="Weon H.-Y."/>
            <person name="Heo J."/>
            <person name="Kwon S.-W."/>
        </authorList>
    </citation>
    <scope>NUCLEOTIDE SEQUENCE [LARGE SCALE GENOMIC DNA]</scope>
    <source>
        <strain evidence="9 10">5GH32-13</strain>
    </source>
</reference>
<keyword evidence="4" id="KW-0964">Secreted</keyword>
<keyword evidence="10" id="KW-1185">Reference proteome</keyword>
<evidence type="ECO:0000313" key="10">
    <source>
        <dbReference type="Proteomes" id="UP000263900"/>
    </source>
</evidence>